<accession>A0A0M0LG04</accession>
<evidence type="ECO:0000256" key="7">
    <source>
        <dbReference type="ARBA" id="ARBA00022967"/>
    </source>
</evidence>
<sequence length="286" mass="32017">MKNIIEIKNMSYRYPVSDDFCLKNITFSIQKGAFTAIVGNNGAGKTTLCNAIRGFVPHFYKGELAGEVIVDGKQIVDYQLGQLGEKIGYVFQNPFSQISGVKDSVFNEVAYGLENLGVPVDEIIQKVEDVLKLVNIEHLRGKNPFELSGGQRQRVALAAIIVMDPDILVIDEPTSQLDPIGTEDIFDVIRLMKERGKTVLLVEHKMDLIAEYADNILVLHEGALVMQGPVREVFSDPKYATFNIQYPHVTEVALNLIDIGVPLKFIPIRNEELPKALKMEWEENND</sequence>
<dbReference type="InterPro" id="IPR003439">
    <property type="entry name" value="ABC_transporter-like_ATP-bd"/>
</dbReference>
<dbReference type="GO" id="GO:0015087">
    <property type="term" value="F:cobalt ion transmembrane transporter activity"/>
    <property type="evidence" value="ECO:0007669"/>
    <property type="project" value="UniProtKB-ARBA"/>
</dbReference>
<dbReference type="SMART" id="SM00382">
    <property type="entry name" value="AAA"/>
    <property type="match status" value="1"/>
</dbReference>
<reference evidence="11" key="1">
    <citation type="submission" date="2015-08" db="EMBL/GenBank/DDBJ databases">
        <title>Fjat-10028 dsm 16317.</title>
        <authorList>
            <person name="Liu B."/>
            <person name="Wang J."/>
            <person name="Zhu Y."/>
            <person name="Liu G."/>
            <person name="Chen Q."/>
            <person name="Chen Z."/>
            <person name="Lan J."/>
            <person name="Che J."/>
            <person name="Ge C."/>
            <person name="Shi H."/>
            <person name="Pan Z."/>
            <person name="Liu X."/>
        </authorList>
    </citation>
    <scope>NUCLEOTIDE SEQUENCE [LARGE SCALE GENOMIC DNA]</scope>
    <source>
        <strain evidence="11">DSM 16317</strain>
    </source>
</reference>
<gene>
    <name evidence="10" type="ORF">AMD00_16485</name>
</gene>
<dbReference type="RefSeq" id="WP_053418082.1">
    <property type="nucleotide sequence ID" value="NZ_LILB01000005.1"/>
</dbReference>
<dbReference type="InterPro" id="IPR003593">
    <property type="entry name" value="AAA+_ATPase"/>
</dbReference>
<feature type="domain" description="ABC transporter" evidence="9">
    <location>
        <begin position="5"/>
        <end position="246"/>
    </location>
</feature>
<keyword evidence="5" id="KW-0547">Nucleotide-binding</keyword>
<dbReference type="InterPro" id="IPR017871">
    <property type="entry name" value="ABC_transporter-like_CS"/>
</dbReference>
<comment type="subcellular location">
    <subcellularLocation>
        <location evidence="1">Cell membrane</location>
        <topology evidence="1">Peripheral membrane protein</topology>
    </subcellularLocation>
</comment>
<evidence type="ECO:0000256" key="8">
    <source>
        <dbReference type="ARBA" id="ARBA00023136"/>
    </source>
</evidence>
<keyword evidence="7" id="KW-1278">Translocase</keyword>
<dbReference type="InterPro" id="IPR015856">
    <property type="entry name" value="ABC_transpr_CbiO/EcfA_su"/>
</dbReference>
<dbReference type="GO" id="GO:0005524">
    <property type="term" value="F:ATP binding"/>
    <property type="evidence" value="ECO:0007669"/>
    <property type="project" value="UniProtKB-KW"/>
</dbReference>
<dbReference type="PROSITE" id="PS00211">
    <property type="entry name" value="ABC_TRANSPORTER_1"/>
    <property type="match status" value="1"/>
</dbReference>
<keyword evidence="3" id="KW-0813">Transport</keyword>
<evidence type="ECO:0000256" key="3">
    <source>
        <dbReference type="ARBA" id="ARBA00022448"/>
    </source>
</evidence>
<dbReference type="STRING" id="263475.AMD00_16485"/>
<evidence type="ECO:0000259" key="9">
    <source>
        <dbReference type="PROSITE" id="PS50893"/>
    </source>
</evidence>
<keyword evidence="4" id="KW-1003">Cell membrane</keyword>
<comment type="caution">
    <text evidence="10">The sequence shown here is derived from an EMBL/GenBank/DDBJ whole genome shotgun (WGS) entry which is preliminary data.</text>
</comment>
<dbReference type="InterPro" id="IPR050095">
    <property type="entry name" value="ECF_ABC_transporter_ATP-bd"/>
</dbReference>
<dbReference type="Gene3D" id="3.40.50.300">
    <property type="entry name" value="P-loop containing nucleotide triphosphate hydrolases"/>
    <property type="match status" value="1"/>
</dbReference>
<dbReference type="PATRIC" id="fig|263475.3.peg.4584"/>
<dbReference type="SUPFAM" id="SSF52540">
    <property type="entry name" value="P-loop containing nucleoside triphosphate hydrolases"/>
    <property type="match status" value="1"/>
</dbReference>
<keyword evidence="8" id="KW-0472">Membrane</keyword>
<organism evidence="10 11">
    <name type="scientific">Viridibacillus arvi</name>
    <dbReference type="NCBI Taxonomy" id="263475"/>
    <lineage>
        <taxon>Bacteria</taxon>
        <taxon>Bacillati</taxon>
        <taxon>Bacillota</taxon>
        <taxon>Bacilli</taxon>
        <taxon>Bacillales</taxon>
        <taxon>Caryophanaceae</taxon>
        <taxon>Viridibacillus</taxon>
    </lineage>
</organism>
<dbReference type="EMBL" id="LILB01000005">
    <property type="protein sequence ID" value="KOO49906.1"/>
    <property type="molecule type" value="Genomic_DNA"/>
</dbReference>
<keyword evidence="11" id="KW-1185">Reference proteome</keyword>
<keyword evidence="6 10" id="KW-0067">ATP-binding</keyword>
<dbReference type="CDD" id="cd03225">
    <property type="entry name" value="ABC_cobalt_CbiO_domain1"/>
    <property type="match status" value="1"/>
</dbReference>
<dbReference type="PANTHER" id="PTHR43553">
    <property type="entry name" value="HEAVY METAL TRANSPORTER"/>
    <property type="match status" value="1"/>
</dbReference>
<evidence type="ECO:0000256" key="4">
    <source>
        <dbReference type="ARBA" id="ARBA00022475"/>
    </source>
</evidence>
<dbReference type="GO" id="GO:0043190">
    <property type="term" value="C:ATP-binding cassette (ABC) transporter complex"/>
    <property type="evidence" value="ECO:0007669"/>
    <property type="project" value="TreeGrafter"/>
</dbReference>
<evidence type="ECO:0000256" key="6">
    <source>
        <dbReference type="ARBA" id="ARBA00022840"/>
    </source>
</evidence>
<name>A0A0M0LG04_9BACL</name>
<evidence type="ECO:0000313" key="11">
    <source>
        <dbReference type="Proteomes" id="UP000036867"/>
    </source>
</evidence>
<dbReference type="OrthoDB" id="501320at2"/>
<dbReference type="GO" id="GO:0016887">
    <property type="term" value="F:ATP hydrolysis activity"/>
    <property type="evidence" value="ECO:0007669"/>
    <property type="project" value="InterPro"/>
</dbReference>
<dbReference type="GeneID" id="301137691"/>
<dbReference type="AlphaFoldDB" id="A0A0M0LG04"/>
<evidence type="ECO:0000256" key="5">
    <source>
        <dbReference type="ARBA" id="ARBA00022741"/>
    </source>
</evidence>
<dbReference type="Pfam" id="PF00005">
    <property type="entry name" value="ABC_tran"/>
    <property type="match status" value="1"/>
</dbReference>
<proteinExistence type="inferred from homology"/>
<dbReference type="InterPro" id="IPR027417">
    <property type="entry name" value="P-loop_NTPase"/>
</dbReference>
<dbReference type="FunFam" id="3.40.50.300:FF:000224">
    <property type="entry name" value="Energy-coupling factor transporter ATP-binding protein EcfA"/>
    <property type="match status" value="1"/>
</dbReference>
<protein>
    <submittedName>
        <fullName evidence="10">ABC transporter ATP-binding protein</fullName>
    </submittedName>
</protein>
<evidence type="ECO:0000256" key="2">
    <source>
        <dbReference type="ARBA" id="ARBA00005417"/>
    </source>
</evidence>
<dbReference type="GO" id="GO:0042626">
    <property type="term" value="F:ATPase-coupled transmembrane transporter activity"/>
    <property type="evidence" value="ECO:0007669"/>
    <property type="project" value="TreeGrafter"/>
</dbReference>
<dbReference type="Proteomes" id="UP000036867">
    <property type="component" value="Unassembled WGS sequence"/>
</dbReference>
<evidence type="ECO:0000313" key="10">
    <source>
        <dbReference type="EMBL" id="KOO49906.1"/>
    </source>
</evidence>
<dbReference type="PROSITE" id="PS50893">
    <property type="entry name" value="ABC_TRANSPORTER_2"/>
    <property type="match status" value="1"/>
</dbReference>
<evidence type="ECO:0000256" key="1">
    <source>
        <dbReference type="ARBA" id="ARBA00004202"/>
    </source>
</evidence>
<comment type="similarity">
    <text evidence="2">Belongs to the ABC transporter superfamily.</text>
</comment>